<feature type="region of interest" description="Disordered" evidence="1">
    <location>
        <begin position="148"/>
        <end position="176"/>
    </location>
</feature>
<dbReference type="AlphaFoldDB" id="A0AAV7LYY2"/>
<evidence type="ECO:0000313" key="3">
    <source>
        <dbReference type="Proteomes" id="UP001066276"/>
    </source>
</evidence>
<gene>
    <name evidence="2" type="ORF">NDU88_006010</name>
</gene>
<keyword evidence="3" id="KW-1185">Reference proteome</keyword>
<protein>
    <submittedName>
        <fullName evidence="2">Uncharacterized protein</fullName>
    </submittedName>
</protein>
<dbReference type="EMBL" id="JANPWB010000015">
    <property type="protein sequence ID" value="KAJ1092900.1"/>
    <property type="molecule type" value="Genomic_DNA"/>
</dbReference>
<sequence>MSRLLIFSLRGGKFLMGSRMEEWNLKRGQCHNTIISVLSSFNLSLHSDIHLITACRHGDCDGPDYADPHISTTCADSAHGVPDTPRRAGLPIGSPQCPQEGGAVIRTAGIMPGCLFQRKRTEEPTGERTIEVGEEHEGAVAGEFRRHWKEEDDSEDPIPLRSRHLEEDCWARGAHA</sequence>
<evidence type="ECO:0000313" key="2">
    <source>
        <dbReference type="EMBL" id="KAJ1092900.1"/>
    </source>
</evidence>
<organism evidence="2 3">
    <name type="scientific">Pleurodeles waltl</name>
    <name type="common">Iberian ribbed newt</name>
    <dbReference type="NCBI Taxonomy" id="8319"/>
    <lineage>
        <taxon>Eukaryota</taxon>
        <taxon>Metazoa</taxon>
        <taxon>Chordata</taxon>
        <taxon>Craniata</taxon>
        <taxon>Vertebrata</taxon>
        <taxon>Euteleostomi</taxon>
        <taxon>Amphibia</taxon>
        <taxon>Batrachia</taxon>
        <taxon>Caudata</taxon>
        <taxon>Salamandroidea</taxon>
        <taxon>Salamandridae</taxon>
        <taxon>Pleurodelinae</taxon>
        <taxon>Pleurodeles</taxon>
    </lineage>
</organism>
<name>A0AAV7LYY2_PLEWA</name>
<proteinExistence type="predicted"/>
<accession>A0AAV7LYY2</accession>
<reference evidence="2" key="1">
    <citation type="journal article" date="2022" name="bioRxiv">
        <title>Sequencing and chromosome-scale assembly of the giantPleurodeles waltlgenome.</title>
        <authorList>
            <person name="Brown T."/>
            <person name="Elewa A."/>
            <person name="Iarovenko S."/>
            <person name="Subramanian E."/>
            <person name="Araus A.J."/>
            <person name="Petzold A."/>
            <person name="Susuki M."/>
            <person name="Suzuki K.-i.T."/>
            <person name="Hayashi T."/>
            <person name="Toyoda A."/>
            <person name="Oliveira C."/>
            <person name="Osipova E."/>
            <person name="Leigh N.D."/>
            <person name="Simon A."/>
            <person name="Yun M.H."/>
        </authorList>
    </citation>
    <scope>NUCLEOTIDE SEQUENCE</scope>
    <source>
        <strain evidence="2">20211129_DDA</strain>
        <tissue evidence="2">Liver</tissue>
    </source>
</reference>
<comment type="caution">
    <text evidence="2">The sequence shown here is derived from an EMBL/GenBank/DDBJ whole genome shotgun (WGS) entry which is preliminary data.</text>
</comment>
<evidence type="ECO:0000256" key="1">
    <source>
        <dbReference type="SAM" id="MobiDB-lite"/>
    </source>
</evidence>
<dbReference type="Proteomes" id="UP001066276">
    <property type="component" value="Chromosome 11"/>
</dbReference>